<comment type="catalytic activity">
    <reaction evidence="8">
        <text>L-glutamyl-tRNA(Gln) + L-glutamine + ATP + H2O = L-glutaminyl-tRNA(Gln) + L-glutamate + ADP + phosphate + H(+)</text>
        <dbReference type="Rhea" id="RHEA:17521"/>
        <dbReference type="Rhea" id="RHEA-COMP:9681"/>
        <dbReference type="Rhea" id="RHEA-COMP:9684"/>
        <dbReference type="ChEBI" id="CHEBI:15377"/>
        <dbReference type="ChEBI" id="CHEBI:15378"/>
        <dbReference type="ChEBI" id="CHEBI:29985"/>
        <dbReference type="ChEBI" id="CHEBI:30616"/>
        <dbReference type="ChEBI" id="CHEBI:43474"/>
        <dbReference type="ChEBI" id="CHEBI:58359"/>
        <dbReference type="ChEBI" id="CHEBI:78520"/>
        <dbReference type="ChEBI" id="CHEBI:78521"/>
        <dbReference type="ChEBI" id="CHEBI:456216"/>
    </reaction>
</comment>
<keyword evidence="9" id="KW-0808">Transferase</keyword>
<keyword evidence="1 8" id="KW-0436">Ligase</keyword>
<dbReference type="GO" id="GO:0032543">
    <property type="term" value="P:mitochondrial translation"/>
    <property type="evidence" value="ECO:0007669"/>
    <property type="project" value="UniProtKB-UniRule"/>
</dbReference>
<evidence type="ECO:0000256" key="3">
    <source>
        <dbReference type="ARBA" id="ARBA00022792"/>
    </source>
</evidence>
<dbReference type="GO" id="GO:0005743">
    <property type="term" value="C:mitochondrial inner membrane"/>
    <property type="evidence" value="ECO:0007669"/>
    <property type="project" value="UniProtKB-SubCell"/>
</dbReference>
<accession>A0A6C1E738</accession>
<dbReference type="AlphaFoldDB" id="A0A6C1E738"/>
<evidence type="ECO:0000256" key="1">
    <source>
        <dbReference type="ARBA" id="ARBA00022598"/>
    </source>
</evidence>
<evidence type="ECO:0000313" key="10">
    <source>
        <dbReference type="Proteomes" id="UP000501346"/>
    </source>
</evidence>
<gene>
    <name evidence="9" type="primary">GTF1_2</name>
    <name evidence="8" type="synonym">GTF1</name>
    <name evidence="9" type="ORF">GRS66_007720</name>
</gene>
<dbReference type="GO" id="GO:0016740">
    <property type="term" value="F:transferase activity"/>
    <property type="evidence" value="ECO:0007669"/>
    <property type="project" value="UniProtKB-KW"/>
</dbReference>
<evidence type="ECO:0000256" key="8">
    <source>
        <dbReference type="HAMAP-Rule" id="MF_03151"/>
    </source>
</evidence>
<keyword evidence="4 8" id="KW-0067">ATP-binding</keyword>
<evidence type="ECO:0000256" key="7">
    <source>
        <dbReference type="ARBA" id="ARBA00023136"/>
    </source>
</evidence>
<dbReference type="GO" id="GO:0050567">
    <property type="term" value="F:glutaminyl-tRNA synthase (glutamine-hydrolyzing) activity"/>
    <property type="evidence" value="ECO:0007669"/>
    <property type="project" value="UniProtKB-UniRule"/>
</dbReference>
<evidence type="ECO:0000256" key="5">
    <source>
        <dbReference type="ARBA" id="ARBA00022917"/>
    </source>
</evidence>
<protein>
    <recommendedName>
        <fullName evidence="8">Glutamyl-tRNA(Gln) amidotransferase subunit F, mitochondrial</fullName>
        <shortName evidence="8">Glu-AdT subunit F</shortName>
        <ecNumber evidence="8">6.3.5.-</ecNumber>
    </recommendedName>
</protein>
<dbReference type="OrthoDB" id="4053592at2759"/>
<dbReference type="EMBL" id="CP049004">
    <property type="protein sequence ID" value="QID85166.1"/>
    <property type="molecule type" value="Genomic_DNA"/>
</dbReference>
<evidence type="ECO:0000256" key="6">
    <source>
        <dbReference type="ARBA" id="ARBA00023128"/>
    </source>
</evidence>
<dbReference type="CDD" id="cd21422">
    <property type="entry name" value="GatF"/>
    <property type="match status" value="1"/>
</dbReference>
<organism evidence="9 10">
    <name type="scientific">Saccharomyces pastorianus</name>
    <name type="common">Lager yeast</name>
    <name type="synonym">Saccharomyces cerevisiae x Saccharomyces eubayanus</name>
    <dbReference type="NCBI Taxonomy" id="27292"/>
    <lineage>
        <taxon>Eukaryota</taxon>
        <taxon>Fungi</taxon>
        <taxon>Dikarya</taxon>
        <taxon>Ascomycota</taxon>
        <taxon>Saccharomycotina</taxon>
        <taxon>Saccharomycetes</taxon>
        <taxon>Saccharomycetales</taxon>
        <taxon>Saccharomycetaceae</taxon>
        <taxon>Saccharomyces</taxon>
    </lineage>
</organism>
<reference evidence="9 10" key="1">
    <citation type="journal article" date="2019" name="BMC Genomics">
        <title>Chromosome level assembly and comparative genome analysis confirm lager-brewing yeasts originated from a single hybridization.</title>
        <authorList>
            <person name="Salazar A.N."/>
            <person name="Gorter de Vries A.R."/>
            <person name="van den Broek M."/>
            <person name="Brouwers N."/>
            <person name="de la Torre Cortes P."/>
            <person name="Kuijpers N.G.A."/>
            <person name="Daran J.G."/>
            <person name="Abeel T."/>
        </authorList>
    </citation>
    <scope>NUCLEOTIDE SEQUENCE [LARGE SCALE GENOMIC DNA]</scope>
    <source>
        <strain evidence="9 10">CBS 1483</strain>
    </source>
</reference>
<comment type="function">
    <text evidence="8">Allows the formation of correctly charged Gln-tRNA(Gln) through the transamidation of misacylated Glu-tRNA(Gln) in the mitochondria. The reaction takes place in the presence of glutamine and ATP through an activated gamma-phospho-Glu-tRNA(Gln). Required for proper protein synthesis within the mitochondrion.</text>
</comment>
<comment type="subunit">
    <text evidence="8">Subunit of the heterotrimeric GatFAB amidotransferase (AdT) complex, composed of A, B and F subunits.</text>
</comment>
<proteinExistence type="inferred from homology"/>
<dbReference type="GO" id="GO:0005524">
    <property type="term" value="F:ATP binding"/>
    <property type="evidence" value="ECO:0007669"/>
    <property type="project" value="UniProtKB-KW"/>
</dbReference>
<name>A0A6C1E738_SACPS</name>
<keyword evidence="3 8" id="KW-0999">Mitochondrion inner membrane</keyword>
<dbReference type="GO" id="GO:0030956">
    <property type="term" value="C:glutamyl-tRNA(Gln) amidotransferase complex"/>
    <property type="evidence" value="ECO:0007669"/>
    <property type="project" value="UniProtKB-UniRule"/>
</dbReference>
<evidence type="ECO:0000256" key="2">
    <source>
        <dbReference type="ARBA" id="ARBA00022741"/>
    </source>
</evidence>
<dbReference type="InterPro" id="IPR027499">
    <property type="entry name" value="GatF"/>
</dbReference>
<comment type="subcellular location">
    <subcellularLocation>
        <location evidence="8">Mitochondrion inner membrane</location>
        <topology evidence="8">Peripheral membrane protein</topology>
        <orientation evidence="8">Matrix side</orientation>
    </subcellularLocation>
</comment>
<evidence type="ECO:0000256" key="4">
    <source>
        <dbReference type="ARBA" id="ARBA00022840"/>
    </source>
</evidence>
<dbReference type="Pfam" id="PF20977">
    <property type="entry name" value="GatF"/>
    <property type="match status" value="1"/>
</dbReference>
<keyword evidence="7 8" id="KW-0472">Membrane</keyword>
<sequence>MFSTRWICRIQIAGGINRLGSYRLASTGGAKIGKKFETMDQIKAYLSEPVWSVHEYLGTNVEENTLRLPPVELVKKLLRLSGLPLEGADIEAIQMQLAKQLSFVNRLHNIPVEDRTSVEGYDARLMPRQTTKLNYRMLLDAVKHQKQDADIGEVSGSWTATGLAAESKNGYFVVREGLLKNRK</sequence>
<keyword evidence="2 8" id="KW-0547">Nucleotide-binding</keyword>
<evidence type="ECO:0000313" key="9">
    <source>
        <dbReference type="EMBL" id="QID85166.1"/>
    </source>
</evidence>
<dbReference type="Proteomes" id="UP000501346">
    <property type="component" value="Chromosome SeVII-ScVII"/>
</dbReference>
<dbReference type="EC" id="6.3.5.-" evidence="8"/>
<keyword evidence="10" id="KW-1185">Reference proteome</keyword>
<keyword evidence="6 8" id="KW-0496">Mitochondrion</keyword>
<dbReference type="HAMAP" id="MF_03151">
    <property type="entry name" value="GatF"/>
    <property type="match status" value="1"/>
</dbReference>
<keyword evidence="5 8" id="KW-0648">Protein biosynthesis</keyword>
<dbReference type="GO" id="GO:0070681">
    <property type="term" value="P:glutaminyl-tRNAGln biosynthesis via transamidation"/>
    <property type="evidence" value="ECO:0007669"/>
    <property type="project" value="UniProtKB-UniRule"/>
</dbReference>
<comment type="similarity">
    <text evidence="8">Belongs to the GatF family.</text>
</comment>